<reference evidence="4" key="1">
    <citation type="submission" date="2021-07" db="EMBL/GenBank/DDBJ databases">
        <authorList>
            <person name="Catto M.A."/>
            <person name="Jacobson A."/>
            <person name="Kennedy G."/>
            <person name="Labadie P."/>
            <person name="Hunt B.G."/>
            <person name="Srinivasan R."/>
        </authorList>
    </citation>
    <scope>NUCLEOTIDE SEQUENCE</scope>
    <source>
        <strain evidence="4">PL_HMW_Pooled</strain>
        <tissue evidence="4">Head</tissue>
    </source>
</reference>
<feature type="compositionally biased region" description="Pro residues" evidence="1">
    <location>
        <begin position="222"/>
        <end position="234"/>
    </location>
</feature>
<evidence type="ECO:0000256" key="2">
    <source>
        <dbReference type="SAM" id="SignalP"/>
    </source>
</evidence>
<gene>
    <name evidence="4" type="ORF">KUF71_003775</name>
</gene>
<feature type="chain" id="PRO_5041941671" evidence="2">
    <location>
        <begin position="24"/>
        <end position="466"/>
    </location>
</feature>
<dbReference type="AlphaFoldDB" id="A0AAE1GTQ9"/>
<dbReference type="EMBL" id="JAHWGI010000085">
    <property type="protein sequence ID" value="KAK3909176.1"/>
    <property type="molecule type" value="Genomic_DNA"/>
</dbReference>
<protein>
    <submittedName>
        <fullName evidence="4">Muscle M-line assembly protein unc-89</fullName>
    </submittedName>
</protein>
<proteinExistence type="predicted"/>
<feature type="signal peptide" evidence="2">
    <location>
        <begin position="1"/>
        <end position="23"/>
    </location>
</feature>
<dbReference type="PROSITE" id="PS50940">
    <property type="entry name" value="CHIT_BIND_II"/>
    <property type="match status" value="1"/>
</dbReference>
<feature type="domain" description="Chitin-binding type-2" evidence="3">
    <location>
        <begin position="346"/>
        <end position="387"/>
    </location>
</feature>
<evidence type="ECO:0000313" key="4">
    <source>
        <dbReference type="EMBL" id="KAK3909176.1"/>
    </source>
</evidence>
<evidence type="ECO:0000313" key="5">
    <source>
        <dbReference type="Proteomes" id="UP001219518"/>
    </source>
</evidence>
<dbReference type="InterPro" id="IPR002557">
    <property type="entry name" value="Chitin-bd_dom"/>
</dbReference>
<dbReference type="Proteomes" id="UP001219518">
    <property type="component" value="Unassembled WGS sequence"/>
</dbReference>
<dbReference type="SUPFAM" id="SSF57625">
    <property type="entry name" value="Invertebrate chitin-binding proteins"/>
    <property type="match status" value="1"/>
</dbReference>
<dbReference type="GO" id="GO:0008061">
    <property type="term" value="F:chitin binding"/>
    <property type="evidence" value="ECO:0007669"/>
    <property type="project" value="InterPro"/>
</dbReference>
<sequence>MSTSRTIAVLSTLCALCVLTAHARVLNVRDVGAYGADDPYCLTCDGVNHQRYQLIRGEGEVEKCRAQIYCDCIEHKQMKCDNKGHEGSASLWLTFHPDRQECVLFFSCENWLNGHTAPPSPPTGTTSIATSSTGTPSRPPTLSTPFSWSSPPTRPSTPTTRSPRTTSYSPSRSTASSHIPSSSTAEPSTLPPTTLSSSKPFSTLTPTASYPSTRASSTPVTPTLPPRTPFPSTRPPTWSTARTTRSPRTTSYYPSRSTATSRIPSSSTPKPSTSSPTTLSSPKPTAPYPSTRASSTPVTPTLPPRTPFPSTRPPTDTTPGRSTSRAPSSDPPNTTDASFSTPSPPYPYCPPSSEDVILPYPLDCKKYVLCYHGTTWLMDCAPGTFFSYLRKADLREFVGRRLHPFPVYSASHLVNCANNPLFANYFICSVPINSSFSKPVFFYTKAINFIPNHTAISKAYSTISFD</sequence>
<evidence type="ECO:0000256" key="1">
    <source>
        <dbReference type="SAM" id="MobiDB-lite"/>
    </source>
</evidence>
<dbReference type="Gene3D" id="2.170.140.10">
    <property type="entry name" value="Chitin binding domain"/>
    <property type="match status" value="1"/>
</dbReference>
<keyword evidence="2" id="KW-0732">Signal</keyword>
<keyword evidence="5" id="KW-1185">Reference proteome</keyword>
<name>A0AAE1GTQ9_9NEOP</name>
<reference evidence="4" key="2">
    <citation type="journal article" date="2023" name="BMC Genomics">
        <title>Pest status, molecular evolution, and epigenetic factors derived from the genome assembly of Frankliniella fusca, a thysanopteran phytovirus vector.</title>
        <authorList>
            <person name="Catto M.A."/>
            <person name="Labadie P.E."/>
            <person name="Jacobson A.L."/>
            <person name="Kennedy G.G."/>
            <person name="Srinivasan R."/>
            <person name="Hunt B.G."/>
        </authorList>
    </citation>
    <scope>NUCLEOTIDE SEQUENCE</scope>
    <source>
        <strain evidence="4">PL_HMW_Pooled</strain>
    </source>
</reference>
<feature type="compositionally biased region" description="Pro residues" evidence="1">
    <location>
        <begin position="300"/>
        <end position="312"/>
    </location>
</feature>
<feature type="compositionally biased region" description="Low complexity" evidence="1">
    <location>
        <begin position="313"/>
        <end position="325"/>
    </location>
</feature>
<evidence type="ECO:0000259" key="3">
    <source>
        <dbReference type="PROSITE" id="PS50940"/>
    </source>
</evidence>
<feature type="region of interest" description="Disordered" evidence="1">
    <location>
        <begin position="116"/>
        <end position="344"/>
    </location>
</feature>
<dbReference type="GO" id="GO:0005576">
    <property type="term" value="C:extracellular region"/>
    <property type="evidence" value="ECO:0007669"/>
    <property type="project" value="InterPro"/>
</dbReference>
<feature type="compositionally biased region" description="Low complexity" evidence="1">
    <location>
        <begin position="123"/>
        <end position="207"/>
    </location>
</feature>
<accession>A0AAE1GTQ9</accession>
<dbReference type="InterPro" id="IPR036508">
    <property type="entry name" value="Chitin-bd_dom_sf"/>
</dbReference>
<comment type="caution">
    <text evidence="4">The sequence shown here is derived from an EMBL/GenBank/DDBJ whole genome shotgun (WGS) entry which is preliminary data.</text>
</comment>
<dbReference type="Pfam" id="PF01607">
    <property type="entry name" value="CBM_14"/>
    <property type="match status" value="1"/>
</dbReference>
<organism evidence="4 5">
    <name type="scientific">Frankliniella fusca</name>
    <dbReference type="NCBI Taxonomy" id="407009"/>
    <lineage>
        <taxon>Eukaryota</taxon>
        <taxon>Metazoa</taxon>
        <taxon>Ecdysozoa</taxon>
        <taxon>Arthropoda</taxon>
        <taxon>Hexapoda</taxon>
        <taxon>Insecta</taxon>
        <taxon>Pterygota</taxon>
        <taxon>Neoptera</taxon>
        <taxon>Paraneoptera</taxon>
        <taxon>Thysanoptera</taxon>
        <taxon>Terebrantia</taxon>
        <taxon>Thripoidea</taxon>
        <taxon>Thripidae</taxon>
        <taxon>Frankliniella</taxon>
    </lineage>
</organism>
<feature type="compositionally biased region" description="Low complexity" evidence="1">
    <location>
        <begin position="235"/>
        <end position="283"/>
    </location>
</feature>